<name>A0A323V5J6_9RHOO</name>
<dbReference type="EMBL" id="QKOE01000014">
    <property type="protein sequence ID" value="PZA15448.1"/>
    <property type="molecule type" value="Genomic_DNA"/>
</dbReference>
<dbReference type="AlphaFoldDB" id="A0A323V5J6"/>
<evidence type="ECO:0000259" key="1">
    <source>
        <dbReference type="Pfam" id="PF00085"/>
    </source>
</evidence>
<dbReference type="InterPro" id="IPR013766">
    <property type="entry name" value="Thioredoxin_domain"/>
</dbReference>
<dbReference type="Proteomes" id="UP000248259">
    <property type="component" value="Unassembled WGS sequence"/>
</dbReference>
<dbReference type="OrthoDB" id="7062003at2"/>
<sequence>MNPTPLDPWNDAALIAGRLGSPYNRLIVVLSAEAWCEKCRQLRPHFDAIALDAHERELMLWLDIEDHLPFIGDYLPASLPELLIYRSTTLEYRQVIESNLNALDAALSAPPMADPGPDPGIANRLALQDWAQAM</sequence>
<protein>
    <submittedName>
        <fullName evidence="2">Thioredoxin</fullName>
    </submittedName>
</protein>
<evidence type="ECO:0000313" key="3">
    <source>
        <dbReference type="Proteomes" id="UP000248259"/>
    </source>
</evidence>
<dbReference type="RefSeq" id="WP_110527215.1">
    <property type="nucleotide sequence ID" value="NZ_QKOE01000014.1"/>
</dbReference>
<accession>A0A323V5J6</accession>
<dbReference type="Pfam" id="PF00085">
    <property type="entry name" value="Thioredoxin"/>
    <property type="match status" value="1"/>
</dbReference>
<dbReference type="Gene3D" id="3.40.30.10">
    <property type="entry name" value="Glutaredoxin"/>
    <property type="match status" value="1"/>
</dbReference>
<comment type="caution">
    <text evidence="2">The sequence shown here is derived from an EMBL/GenBank/DDBJ whole genome shotgun (WGS) entry which is preliminary data.</text>
</comment>
<reference evidence="2 3" key="1">
    <citation type="submission" date="2018-06" db="EMBL/GenBank/DDBJ databases">
        <title>Azoarcus communis strain SWub3 genome.</title>
        <authorList>
            <person name="Zorraquino Salvo V."/>
            <person name="Toubiana D."/>
            <person name="Blumwald E."/>
        </authorList>
    </citation>
    <scope>NUCLEOTIDE SEQUENCE [LARGE SCALE GENOMIC DNA]</scope>
    <source>
        <strain evidence="2 3">SWub3</strain>
    </source>
</reference>
<organism evidence="2 3">
    <name type="scientific">Parazoarcus communis SWub3 = DSM 12120</name>
    <dbReference type="NCBI Taxonomy" id="1121029"/>
    <lineage>
        <taxon>Bacteria</taxon>
        <taxon>Pseudomonadati</taxon>
        <taxon>Pseudomonadota</taxon>
        <taxon>Betaproteobacteria</taxon>
        <taxon>Rhodocyclales</taxon>
        <taxon>Zoogloeaceae</taxon>
        <taxon>Parazoarcus</taxon>
    </lineage>
</organism>
<gene>
    <name evidence="2" type="ORF">DNK49_17080</name>
</gene>
<feature type="domain" description="Thioredoxin" evidence="1">
    <location>
        <begin position="26"/>
        <end position="95"/>
    </location>
</feature>
<evidence type="ECO:0000313" key="2">
    <source>
        <dbReference type="EMBL" id="PZA15448.1"/>
    </source>
</evidence>
<dbReference type="SUPFAM" id="SSF52833">
    <property type="entry name" value="Thioredoxin-like"/>
    <property type="match status" value="1"/>
</dbReference>
<dbReference type="InterPro" id="IPR036249">
    <property type="entry name" value="Thioredoxin-like_sf"/>
</dbReference>
<keyword evidence="3" id="KW-1185">Reference proteome</keyword>
<proteinExistence type="predicted"/>